<organism evidence="7 8">
    <name type="scientific">Actinomycetospora aurantiaca</name>
    <dbReference type="NCBI Taxonomy" id="3129233"/>
    <lineage>
        <taxon>Bacteria</taxon>
        <taxon>Bacillati</taxon>
        <taxon>Actinomycetota</taxon>
        <taxon>Actinomycetes</taxon>
        <taxon>Pseudonocardiales</taxon>
        <taxon>Pseudonocardiaceae</taxon>
        <taxon>Actinomycetospora</taxon>
    </lineage>
</organism>
<feature type="transmembrane region" description="Helical" evidence="6">
    <location>
        <begin position="355"/>
        <end position="388"/>
    </location>
</feature>
<keyword evidence="5 6" id="KW-0472">Membrane</keyword>
<feature type="transmembrane region" description="Helical" evidence="6">
    <location>
        <begin position="326"/>
        <end position="348"/>
    </location>
</feature>
<keyword evidence="3 6" id="KW-0812">Transmembrane</keyword>
<protein>
    <submittedName>
        <fullName evidence="7">Amino acid permease</fullName>
    </submittedName>
</protein>
<evidence type="ECO:0000256" key="2">
    <source>
        <dbReference type="ARBA" id="ARBA00022475"/>
    </source>
</evidence>
<dbReference type="PANTHER" id="PTHR42770:SF13">
    <property type="entry name" value="L-METHIONINE_BRANCHED-CHAIN AMINO ACID EXPORTER YJEH"/>
    <property type="match status" value="1"/>
</dbReference>
<evidence type="ECO:0000256" key="3">
    <source>
        <dbReference type="ARBA" id="ARBA00022692"/>
    </source>
</evidence>
<feature type="transmembrane region" description="Helical" evidence="6">
    <location>
        <begin position="145"/>
        <end position="166"/>
    </location>
</feature>
<feature type="transmembrane region" description="Helical" evidence="6">
    <location>
        <begin position="216"/>
        <end position="240"/>
    </location>
</feature>
<evidence type="ECO:0000256" key="4">
    <source>
        <dbReference type="ARBA" id="ARBA00022989"/>
    </source>
</evidence>
<feature type="transmembrane region" description="Helical" evidence="6">
    <location>
        <begin position="116"/>
        <end position="133"/>
    </location>
</feature>
<proteinExistence type="predicted"/>
<gene>
    <name evidence="7" type="ORF">WCD74_10935</name>
</gene>
<dbReference type="InterPro" id="IPR002293">
    <property type="entry name" value="AA/rel_permease1"/>
</dbReference>
<dbReference type="PANTHER" id="PTHR42770">
    <property type="entry name" value="AMINO ACID TRANSPORTER-RELATED"/>
    <property type="match status" value="1"/>
</dbReference>
<keyword evidence="2" id="KW-1003">Cell membrane</keyword>
<feature type="transmembrane region" description="Helical" evidence="6">
    <location>
        <begin position="178"/>
        <end position="196"/>
    </location>
</feature>
<feature type="transmembrane region" description="Helical" evidence="6">
    <location>
        <begin position="12"/>
        <end position="32"/>
    </location>
</feature>
<feature type="transmembrane region" description="Helical" evidence="6">
    <location>
        <begin position="252"/>
        <end position="281"/>
    </location>
</feature>
<dbReference type="Pfam" id="PF13520">
    <property type="entry name" value="AA_permease_2"/>
    <property type="match status" value="1"/>
</dbReference>
<evidence type="ECO:0000256" key="5">
    <source>
        <dbReference type="ARBA" id="ARBA00023136"/>
    </source>
</evidence>
<feature type="transmembrane region" description="Helical" evidence="6">
    <location>
        <begin position="38"/>
        <end position="62"/>
    </location>
</feature>
<dbReference type="InterPro" id="IPR050367">
    <property type="entry name" value="APC_superfamily"/>
</dbReference>
<keyword evidence="8" id="KW-1185">Reference proteome</keyword>
<sequence>MDELTTPRAVTLYVGALLGPGVLLLPGLAAEVAGPASIVAWGGLLLLSGLLATVFGALGRAYPGRSGAAGFAGAAFGARAERAVAVCFLGGAVLGAPVVCLIGASYAARPLGSDPGVTTALAAVLLLLVVTLTASGGRSSARVQLGLVGVLIALVAVAVLAAAPHARAGHWTPFAPHGWVAVGTASSVLMLSFVGWEAVSPMTARLRSPRRQLLRVIAAAFVVTSVLYLALAGATVGVLGPRAGSPTPVADLLAIGVGPAGAVVAAVAAVALTLAATNAYLTGAAAMTTEVSGPALARRLPVGVAAVGVVLLVGTGTGWWGTTTLVAIPTVLFLAVYVVATAAGARLLNGGVRVAAAAACVVVTVVLAFAGPVALVPVLVVGAVVLLGRRSPAIVRC</sequence>
<reference evidence="7 8" key="1">
    <citation type="submission" date="2024-03" db="EMBL/GenBank/DDBJ databases">
        <title>Actinomycetospora sp. OC33-EN08, a novel actinomycete isolated from wild orchid (Aerides multiflora).</title>
        <authorList>
            <person name="Suriyachadkun C."/>
        </authorList>
    </citation>
    <scope>NUCLEOTIDE SEQUENCE [LARGE SCALE GENOMIC DNA]</scope>
    <source>
        <strain evidence="7 8">OC33-EN08</strain>
    </source>
</reference>
<feature type="transmembrane region" description="Helical" evidence="6">
    <location>
        <begin position="302"/>
        <end position="320"/>
    </location>
</feature>
<accession>A0ABU8MLU9</accession>
<name>A0ABU8MLU9_9PSEU</name>
<evidence type="ECO:0000256" key="1">
    <source>
        <dbReference type="ARBA" id="ARBA00004651"/>
    </source>
</evidence>
<comment type="caution">
    <text evidence="7">The sequence shown here is derived from an EMBL/GenBank/DDBJ whole genome shotgun (WGS) entry which is preliminary data.</text>
</comment>
<evidence type="ECO:0000313" key="8">
    <source>
        <dbReference type="Proteomes" id="UP001385809"/>
    </source>
</evidence>
<dbReference type="RefSeq" id="WP_337694895.1">
    <property type="nucleotide sequence ID" value="NZ_JBBEGN010000004.1"/>
</dbReference>
<keyword evidence="4 6" id="KW-1133">Transmembrane helix</keyword>
<dbReference type="EMBL" id="JBBEGN010000004">
    <property type="protein sequence ID" value="MEJ2868284.1"/>
    <property type="molecule type" value="Genomic_DNA"/>
</dbReference>
<feature type="transmembrane region" description="Helical" evidence="6">
    <location>
        <begin position="83"/>
        <end position="104"/>
    </location>
</feature>
<evidence type="ECO:0000313" key="7">
    <source>
        <dbReference type="EMBL" id="MEJ2868284.1"/>
    </source>
</evidence>
<dbReference type="Gene3D" id="1.20.1740.10">
    <property type="entry name" value="Amino acid/polyamine transporter I"/>
    <property type="match status" value="1"/>
</dbReference>
<comment type="subcellular location">
    <subcellularLocation>
        <location evidence="1">Cell membrane</location>
        <topology evidence="1">Multi-pass membrane protein</topology>
    </subcellularLocation>
</comment>
<evidence type="ECO:0000256" key="6">
    <source>
        <dbReference type="SAM" id="Phobius"/>
    </source>
</evidence>
<dbReference type="Proteomes" id="UP001385809">
    <property type="component" value="Unassembled WGS sequence"/>
</dbReference>